<accession>A0A1R1YF86</accession>
<proteinExistence type="predicted"/>
<dbReference type="STRING" id="133412.A0A1R1YF86"/>
<dbReference type="AlphaFoldDB" id="A0A1R1YF86"/>
<sequence>MAVNFIKFNDFQKKIYKGYGVLTNKVTESEKEGIKHHLIDFLELDKQYTVQDFEIDALEKVINHFIKRYNKRMNNKNEKYTLKREKAHSLSNESRELKSDSESKKIDHIYNFAPTQNAPSIATKASSDKYDGFTNDQLMKRLEEIDPVMSQRWHPNDRRKIIRSIEIFDETGKPHSQWIHESQKISENNENQRSMLMKNIVNFIF</sequence>
<dbReference type="GO" id="GO:0016740">
    <property type="term" value="F:transferase activity"/>
    <property type="evidence" value="ECO:0007669"/>
    <property type="project" value="UniProtKB-KW"/>
</dbReference>
<reference evidence="2 3" key="1">
    <citation type="submission" date="2017-01" db="EMBL/GenBank/DDBJ databases">
        <authorList>
            <person name="Mah S.A."/>
            <person name="Swanson W.J."/>
            <person name="Moy G.W."/>
            <person name="Vacquier V.D."/>
        </authorList>
    </citation>
    <scope>NUCLEOTIDE SEQUENCE [LARGE SCALE GENOMIC DNA]</scope>
    <source>
        <strain evidence="2 3">GSMNP</strain>
    </source>
</reference>
<dbReference type="Gene3D" id="3.40.50.300">
    <property type="entry name" value="P-loop containing nucleotide triphosphate hydrolases"/>
    <property type="match status" value="1"/>
</dbReference>
<protein>
    <submittedName>
        <fullName evidence="2">tRNA dimethylallyltransferase, mitochondrial</fullName>
    </submittedName>
</protein>
<evidence type="ECO:0000256" key="1">
    <source>
        <dbReference type="SAM" id="MobiDB-lite"/>
    </source>
</evidence>
<dbReference type="OrthoDB" id="775260at2759"/>
<feature type="region of interest" description="Disordered" evidence="1">
    <location>
        <begin position="77"/>
        <end position="100"/>
    </location>
</feature>
<evidence type="ECO:0000313" key="2">
    <source>
        <dbReference type="EMBL" id="OMJ25465.1"/>
    </source>
</evidence>
<comment type="caution">
    <text evidence="2">The sequence shown here is derived from an EMBL/GenBank/DDBJ whole genome shotgun (WGS) entry which is preliminary data.</text>
</comment>
<keyword evidence="3" id="KW-1185">Reference proteome</keyword>
<gene>
    <name evidence="2" type="ORF">AYI70_g879</name>
</gene>
<dbReference type="InterPro" id="IPR027417">
    <property type="entry name" value="P-loop_NTPase"/>
</dbReference>
<evidence type="ECO:0000313" key="3">
    <source>
        <dbReference type="Proteomes" id="UP000187283"/>
    </source>
</evidence>
<dbReference type="Proteomes" id="UP000187283">
    <property type="component" value="Unassembled WGS sequence"/>
</dbReference>
<dbReference type="Gene3D" id="1.10.20.140">
    <property type="match status" value="1"/>
</dbReference>
<organism evidence="2 3">
    <name type="scientific">Smittium culicis</name>
    <dbReference type="NCBI Taxonomy" id="133412"/>
    <lineage>
        <taxon>Eukaryota</taxon>
        <taxon>Fungi</taxon>
        <taxon>Fungi incertae sedis</taxon>
        <taxon>Zoopagomycota</taxon>
        <taxon>Kickxellomycotina</taxon>
        <taxon>Harpellomycetes</taxon>
        <taxon>Harpellales</taxon>
        <taxon>Legeriomycetaceae</taxon>
        <taxon>Smittium</taxon>
    </lineage>
</organism>
<keyword evidence="2" id="KW-0808">Transferase</keyword>
<dbReference type="EMBL" id="LSSN01000164">
    <property type="protein sequence ID" value="OMJ25465.1"/>
    <property type="molecule type" value="Genomic_DNA"/>
</dbReference>
<name>A0A1R1YF86_9FUNG</name>
<dbReference type="Pfam" id="PF01715">
    <property type="entry name" value="IPPT"/>
    <property type="match status" value="2"/>
</dbReference>